<feature type="compositionally biased region" description="Basic and acidic residues" evidence="2">
    <location>
        <begin position="75"/>
        <end position="105"/>
    </location>
</feature>
<evidence type="ECO:0000313" key="5">
    <source>
        <dbReference type="Proteomes" id="UP000287651"/>
    </source>
</evidence>
<dbReference type="InterPro" id="IPR000571">
    <property type="entry name" value="Znf_CCCH"/>
</dbReference>
<comment type="caution">
    <text evidence="4">The sequence shown here is derived from an EMBL/GenBank/DDBJ whole genome shotgun (WGS) entry which is preliminary data.</text>
</comment>
<organism evidence="4 5">
    <name type="scientific">Ensete ventricosum</name>
    <name type="common">Abyssinian banana</name>
    <name type="synonym">Musa ensete</name>
    <dbReference type="NCBI Taxonomy" id="4639"/>
    <lineage>
        <taxon>Eukaryota</taxon>
        <taxon>Viridiplantae</taxon>
        <taxon>Streptophyta</taxon>
        <taxon>Embryophyta</taxon>
        <taxon>Tracheophyta</taxon>
        <taxon>Spermatophyta</taxon>
        <taxon>Magnoliopsida</taxon>
        <taxon>Liliopsida</taxon>
        <taxon>Zingiberales</taxon>
        <taxon>Musaceae</taxon>
        <taxon>Ensete</taxon>
    </lineage>
</organism>
<keyword evidence="1" id="KW-0863">Zinc-finger</keyword>
<evidence type="ECO:0000259" key="3">
    <source>
        <dbReference type="PROSITE" id="PS50103"/>
    </source>
</evidence>
<feature type="zinc finger region" description="C3H1-type" evidence="1">
    <location>
        <begin position="1"/>
        <end position="16"/>
    </location>
</feature>
<dbReference type="EMBL" id="AMZH03001043">
    <property type="protein sequence ID" value="RRT80866.1"/>
    <property type="molecule type" value="Genomic_DNA"/>
</dbReference>
<sequence>RGRCPRQNCNFAHGEAELRRFGGSFHEFFVQAIAFQGLLSGGGKKKGKGRSERRHRKKQHTDGESDVSDSFKGSDGPEDRKKEDKTSSYDEKDGLEEQKVDEAHKLSSRIADLESQLSKEQEDCRRTTSKIKKFIKAHGRYMKAQEELKRQV</sequence>
<feature type="compositionally biased region" description="Basic residues" evidence="2">
    <location>
        <begin position="43"/>
        <end position="59"/>
    </location>
</feature>
<keyword evidence="1" id="KW-0862">Zinc</keyword>
<evidence type="ECO:0000256" key="1">
    <source>
        <dbReference type="PROSITE-ProRule" id="PRU00723"/>
    </source>
</evidence>
<name>A0A427AXN3_ENSVE</name>
<evidence type="ECO:0000313" key="4">
    <source>
        <dbReference type="EMBL" id="RRT80866.1"/>
    </source>
</evidence>
<dbReference type="AlphaFoldDB" id="A0A427AXN3"/>
<accession>A0A427AXN3</accession>
<dbReference type="GO" id="GO:0008270">
    <property type="term" value="F:zinc ion binding"/>
    <property type="evidence" value="ECO:0007669"/>
    <property type="project" value="UniProtKB-KW"/>
</dbReference>
<dbReference type="InterPro" id="IPR045868">
    <property type="entry name" value="Znf_C3H13/40"/>
</dbReference>
<feature type="non-terminal residue" evidence="4">
    <location>
        <position position="1"/>
    </location>
</feature>
<proteinExistence type="predicted"/>
<dbReference type="PANTHER" id="PTHR38160">
    <property type="entry name" value="ZINC FINGER CCCH DOMAIN-CONTAINING PROTEIN 40"/>
    <property type="match status" value="1"/>
</dbReference>
<feature type="region of interest" description="Disordered" evidence="2">
    <location>
        <begin position="39"/>
        <end position="124"/>
    </location>
</feature>
<keyword evidence="1" id="KW-0479">Metal-binding</keyword>
<reference evidence="4 5" key="1">
    <citation type="journal article" date="2014" name="Agronomy (Basel)">
        <title>A Draft Genome Sequence for Ensete ventricosum, the Drought-Tolerant Tree Against Hunger.</title>
        <authorList>
            <person name="Harrison J."/>
            <person name="Moore K.A."/>
            <person name="Paszkiewicz K."/>
            <person name="Jones T."/>
            <person name="Grant M."/>
            <person name="Ambacheew D."/>
            <person name="Muzemil S."/>
            <person name="Studholme D.J."/>
        </authorList>
    </citation>
    <scope>NUCLEOTIDE SEQUENCE [LARGE SCALE GENOMIC DNA]</scope>
</reference>
<gene>
    <name evidence="4" type="ORF">B296_00014162</name>
</gene>
<dbReference type="PROSITE" id="PS50103">
    <property type="entry name" value="ZF_C3H1"/>
    <property type="match status" value="1"/>
</dbReference>
<protein>
    <recommendedName>
        <fullName evidence="3">C3H1-type domain-containing protein</fullName>
    </recommendedName>
</protein>
<feature type="domain" description="C3H1-type" evidence="3">
    <location>
        <begin position="1"/>
        <end position="16"/>
    </location>
</feature>
<dbReference type="Proteomes" id="UP000287651">
    <property type="component" value="Unassembled WGS sequence"/>
</dbReference>
<evidence type="ECO:0000256" key="2">
    <source>
        <dbReference type="SAM" id="MobiDB-lite"/>
    </source>
</evidence>
<dbReference type="PANTHER" id="PTHR38160:SF1">
    <property type="entry name" value="ZINC FINGER CCCH DOMAIN-CONTAINING PROTEIN 40"/>
    <property type="match status" value="1"/>
</dbReference>